<name>A0ABZ2CH62_9BACI</name>
<evidence type="ECO:0000313" key="3">
    <source>
        <dbReference type="Proteomes" id="UP001357223"/>
    </source>
</evidence>
<dbReference type="Pfam" id="PF06048">
    <property type="entry name" value="DUF927"/>
    <property type="match status" value="1"/>
</dbReference>
<accession>A0ABZ2CH62</accession>
<dbReference type="EMBL" id="CP137640">
    <property type="protein sequence ID" value="WVX81636.1"/>
    <property type="molecule type" value="Genomic_DNA"/>
</dbReference>
<gene>
    <name evidence="2" type="ORF">R4Z09_00835</name>
</gene>
<protein>
    <submittedName>
        <fullName evidence="2">DUF927 domain-containing protein</fullName>
    </submittedName>
</protein>
<keyword evidence="3" id="KW-1185">Reference proteome</keyword>
<organism evidence="2 3">
    <name type="scientific">Niallia oryzisoli</name>
    <dbReference type="NCBI Taxonomy" id="1737571"/>
    <lineage>
        <taxon>Bacteria</taxon>
        <taxon>Bacillati</taxon>
        <taxon>Bacillota</taxon>
        <taxon>Bacilli</taxon>
        <taxon>Bacillales</taxon>
        <taxon>Bacillaceae</taxon>
        <taxon>Niallia</taxon>
    </lineage>
</organism>
<sequence>MTAYKSFLEEVRGFKIPLPFDINNNKLCKHIEKEGKVEKVEVSRQVPYVTKYFDDIEQNNVKYELKWFSNGRIYTEIVPAITLASRREIIQLANKGFSSNDLNARSLIEYFNKYLDVNRINKAKMIRHIGYGGEDFIHPLISTDYYIEPPDTGEIKLLNSFGQKGSVKEWIDEYFAPIRGYNKAVIPVVASFASVLFEEFKLSPIIIDISGPSSVGKTTAQIIAASVWANHKSYMITFNATDVAIERRAIFLNAFPVILDDTNEVKDPNMLQDIIYRFGNGTGRARGSLEGMRETGKWNSVLISTGENNMLEYTTAQGTAARVIPITNYNLKSYNDKLANFKDGSKELYGTIGIEFLKRWAQRKGEFLPRYSKLVTLFQDYAKGNNIMHRIAKPYAFIVFIAEVLNDLFRDEGMKIPIANLAELFLEICNENNHVDRAKNVLIEILEELEANRNHVYAEYEPANGIHAISNAKGLFLTIDYLKKKLRTDMRQIREAWKNQSLTVSQKNNVKVVDYLSITHKGQSFRVVQVSSDFLKEQGFTFSRLDFK</sequence>
<evidence type="ECO:0000313" key="2">
    <source>
        <dbReference type="EMBL" id="WVX81636.1"/>
    </source>
</evidence>
<feature type="domain" description="DUF927" evidence="1">
    <location>
        <begin position="32"/>
        <end position="293"/>
    </location>
</feature>
<reference evidence="2 3" key="1">
    <citation type="submission" date="2023-10" db="EMBL/GenBank/DDBJ databases">
        <title>Niallia locisalis sp.nov. isolated from a salt pond sample.</title>
        <authorList>
            <person name="Li X.-J."/>
            <person name="Dong L."/>
        </authorList>
    </citation>
    <scope>NUCLEOTIDE SEQUENCE [LARGE SCALE GENOMIC DNA]</scope>
    <source>
        <strain evidence="2 3">DSM 29761</strain>
    </source>
</reference>
<dbReference type="Proteomes" id="UP001357223">
    <property type="component" value="Chromosome"/>
</dbReference>
<proteinExistence type="predicted"/>
<dbReference type="InterPro" id="IPR009270">
    <property type="entry name" value="DUF927"/>
</dbReference>
<dbReference type="RefSeq" id="WP_338450548.1">
    <property type="nucleotide sequence ID" value="NZ_CP137640.1"/>
</dbReference>
<evidence type="ECO:0000259" key="1">
    <source>
        <dbReference type="Pfam" id="PF06048"/>
    </source>
</evidence>